<name>A0ABP0G338_CLALP</name>
<dbReference type="Proteomes" id="UP001642483">
    <property type="component" value="Unassembled WGS sequence"/>
</dbReference>
<proteinExistence type="predicted"/>
<evidence type="ECO:0000313" key="1">
    <source>
        <dbReference type="EMBL" id="CAK8686256.1"/>
    </source>
</evidence>
<evidence type="ECO:0000313" key="2">
    <source>
        <dbReference type="Proteomes" id="UP001642483"/>
    </source>
</evidence>
<dbReference type="EMBL" id="CAWYQH010000102">
    <property type="protein sequence ID" value="CAK8686256.1"/>
    <property type="molecule type" value="Genomic_DNA"/>
</dbReference>
<keyword evidence="2" id="KW-1185">Reference proteome</keyword>
<comment type="caution">
    <text evidence="1">The sequence shown here is derived from an EMBL/GenBank/DDBJ whole genome shotgun (WGS) entry which is preliminary data.</text>
</comment>
<organism evidence="1 2">
    <name type="scientific">Clavelina lepadiformis</name>
    <name type="common">Light-bulb sea squirt</name>
    <name type="synonym">Ascidia lepadiformis</name>
    <dbReference type="NCBI Taxonomy" id="159417"/>
    <lineage>
        <taxon>Eukaryota</taxon>
        <taxon>Metazoa</taxon>
        <taxon>Chordata</taxon>
        <taxon>Tunicata</taxon>
        <taxon>Ascidiacea</taxon>
        <taxon>Aplousobranchia</taxon>
        <taxon>Clavelinidae</taxon>
        <taxon>Clavelina</taxon>
    </lineage>
</organism>
<reference evidence="1 2" key="1">
    <citation type="submission" date="2024-02" db="EMBL/GenBank/DDBJ databases">
        <authorList>
            <person name="Daric V."/>
            <person name="Darras S."/>
        </authorList>
    </citation>
    <scope>NUCLEOTIDE SEQUENCE [LARGE SCALE GENOMIC DNA]</scope>
</reference>
<sequence length="160" mass="18439">METFLLFDRNLLSNLLVAINRAENLTNIYGIQHLLHYWLYFMELDQSFNTTLSKRSIQCESKKCRSSSETNFAISVIRVIIRSSTPHLLQSVQGNPLTSTYAALVHKLEIVNDDFASKCFKVLLPTDAENRRCRNLESNHSDILEQYRFPLPSILTQLST</sequence>
<protein>
    <submittedName>
        <fullName evidence="1">Uncharacterized protein</fullName>
    </submittedName>
</protein>
<gene>
    <name evidence="1" type="ORF">CVLEPA_LOCUS18205</name>
</gene>
<accession>A0ABP0G338</accession>